<dbReference type="EMBL" id="BMCG01000002">
    <property type="protein sequence ID" value="GGC04984.1"/>
    <property type="molecule type" value="Genomic_DNA"/>
</dbReference>
<dbReference type="Proteomes" id="UP000620266">
    <property type="component" value="Unassembled WGS sequence"/>
</dbReference>
<evidence type="ECO:0000313" key="8">
    <source>
        <dbReference type="Proteomes" id="UP000620266"/>
    </source>
</evidence>
<dbReference type="Pfam" id="PF13664">
    <property type="entry name" value="DUF4149"/>
    <property type="match status" value="1"/>
</dbReference>
<keyword evidence="3 5" id="KW-1133">Transmembrane helix</keyword>
<dbReference type="RefSeq" id="WP_188395342.1">
    <property type="nucleotide sequence ID" value="NZ_BMCG01000002.1"/>
</dbReference>
<gene>
    <name evidence="7" type="ORF">GCM10007205_12740</name>
</gene>
<dbReference type="InterPro" id="IPR025423">
    <property type="entry name" value="TMEM205-like"/>
</dbReference>
<proteinExistence type="predicted"/>
<evidence type="ECO:0000256" key="4">
    <source>
        <dbReference type="ARBA" id="ARBA00023136"/>
    </source>
</evidence>
<evidence type="ECO:0000259" key="6">
    <source>
        <dbReference type="Pfam" id="PF13664"/>
    </source>
</evidence>
<keyword evidence="8" id="KW-1185">Reference proteome</keyword>
<evidence type="ECO:0000313" key="7">
    <source>
        <dbReference type="EMBL" id="GGC04984.1"/>
    </source>
</evidence>
<evidence type="ECO:0000256" key="3">
    <source>
        <dbReference type="ARBA" id="ARBA00022989"/>
    </source>
</evidence>
<sequence>MLRASRILVATLWVGALWTIGFIVAPTLFSTLGDRELAGSIAGNLFRVMAWLSIGCGVFLLLTQRLRTRTFAADDGRPLHWLVIAMMACTVLGYFCLQPFMAELREALHGLQDPVQIADLRRQFGLLHGASTVVYVVQSLLGVALIVKVR</sequence>
<feature type="transmembrane region" description="Helical" evidence="5">
    <location>
        <begin position="126"/>
        <end position="147"/>
    </location>
</feature>
<organism evidence="7 8">
    <name type="scientific">Oxalicibacterium flavum</name>
    <dbReference type="NCBI Taxonomy" id="179467"/>
    <lineage>
        <taxon>Bacteria</taxon>
        <taxon>Pseudomonadati</taxon>
        <taxon>Pseudomonadota</taxon>
        <taxon>Betaproteobacteria</taxon>
        <taxon>Burkholderiales</taxon>
        <taxon>Oxalobacteraceae</taxon>
        <taxon>Oxalicibacterium</taxon>
    </lineage>
</organism>
<feature type="domain" description="TMEM205-like" evidence="6">
    <location>
        <begin position="8"/>
        <end position="107"/>
    </location>
</feature>
<name>A0A8J2UNF3_9BURK</name>
<protein>
    <recommendedName>
        <fullName evidence="6">TMEM205-like domain-containing protein</fullName>
    </recommendedName>
</protein>
<comment type="caution">
    <text evidence="7">The sequence shown here is derived from an EMBL/GenBank/DDBJ whole genome shotgun (WGS) entry which is preliminary data.</text>
</comment>
<dbReference type="AlphaFoldDB" id="A0A8J2UNF3"/>
<dbReference type="GO" id="GO:0016020">
    <property type="term" value="C:membrane"/>
    <property type="evidence" value="ECO:0007669"/>
    <property type="project" value="UniProtKB-SubCell"/>
</dbReference>
<accession>A0A8J2UNF3</accession>
<evidence type="ECO:0000256" key="1">
    <source>
        <dbReference type="ARBA" id="ARBA00004370"/>
    </source>
</evidence>
<feature type="transmembrane region" description="Helical" evidence="5">
    <location>
        <begin position="41"/>
        <end position="62"/>
    </location>
</feature>
<keyword evidence="2 5" id="KW-0812">Transmembrane</keyword>
<evidence type="ECO:0000256" key="5">
    <source>
        <dbReference type="SAM" id="Phobius"/>
    </source>
</evidence>
<reference evidence="7" key="2">
    <citation type="submission" date="2020-09" db="EMBL/GenBank/DDBJ databases">
        <authorList>
            <person name="Sun Q."/>
            <person name="Sedlacek I."/>
        </authorList>
    </citation>
    <scope>NUCLEOTIDE SEQUENCE</scope>
    <source>
        <strain evidence="7">CCM 7086</strain>
    </source>
</reference>
<comment type="subcellular location">
    <subcellularLocation>
        <location evidence="1">Membrane</location>
    </subcellularLocation>
</comment>
<reference evidence="7" key="1">
    <citation type="journal article" date="2014" name="Int. J. Syst. Evol. Microbiol.">
        <title>Complete genome sequence of Corynebacterium casei LMG S-19264T (=DSM 44701T), isolated from a smear-ripened cheese.</title>
        <authorList>
            <consortium name="US DOE Joint Genome Institute (JGI-PGF)"/>
            <person name="Walter F."/>
            <person name="Albersmeier A."/>
            <person name="Kalinowski J."/>
            <person name="Ruckert C."/>
        </authorList>
    </citation>
    <scope>NUCLEOTIDE SEQUENCE</scope>
    <source>
        <strain evidence="7">CCM 7086</strain>
    </source>
</reference>
<keyword evidence="4 5" id="KW-0472">Membrane</keyword>
<evidence type="ECO:0000256" key="2">
    <source>
        <dbReference type="ARBA" id="ARBA00022692"/>
    </source>
</evidence>
<feature type="transmembrane region" description="Helical" evidence="5">
    <location>
        <begin position="7"/>
        <end position="29"/>
    </location>
</feature>
<feature type="transmembrane region" description="Helical" evidence="5">
    <location>
        <begin position="82"/>
        <end position="101"/>
    </location>
</feature>